<protein>
    <submittedName>
        <fullName evidence="4">GNAT family N-acetyltransferase</fullName>
    </submittedName>
</protein>
<dbReference type="Pfam" id="PF00583">
    <property type="entry name" value="Acetyltransf_1"/>
    <property type="match status" value="1"/>
</dbReference>
<dbReference type="InterPro" id="IPR050832">
    <property type="entry name" value="Bact_Acetyltransf"/>
</dbReference>
<organism evidence="4 5">
    <name type="scientific">Demequina litoralis</name>
    <dbReference type="NCBI Taxonomy" id="3051660"/>
    <lineage>
        <taxon>Bacteria</taxon>
        <taxon>Bacillati</taxon>
        <taxon>Actinomycetota</taxon>
        <taxon>Actinomycetes</taxon>
        <taxon>Micrococcales</taxon>
        <taxon>Demequinaceae</taxon>
        <taxon>Demequina</taxon>
    </lineage>
</organism>
<dbReference type="EMBL" id="JAUHPW010000007">
    <property type="protein sequence ID" value="MDN4476140.1"/>
    <property type="molecule type" value="Genomic_DNA"/>
</dbReference>
<gene>
    <name evidence="4" type="ORF">QQX09_09775</name>
</gene>
<dbReference type="RefSeq" id="WP_301134045.1">
    <property type="nucleotide sequence ID" value="NZ_JAUHPW010000007.1"/>
</dbReference>
<proteinExistence type="predicted"/>
<keyword evidence="5" id="KW-1185">Reference proteome</keyword>
<evidence type="ECO:0000256" key="1">
    <source>
        <dbReference type="ARBA" id="ARBA00022679"/>
    </source>
</evidence>
<name>A0ABT8GAG9_9MICO</name>
<dbReference type="CDD" id="cd04301">
    <property type="entry name" value="NAT_SF"/>
    <property type="match status" value="1"/>
</dbReference>
<keyword evidence="1" id="KW-0808">Transferase</keyword>
<dbReference type="Gene3D" id="3.40.630.30">
    <property type="match status" value="1"/>
</dbReference>
<dbReference type="InterPro" id="IPR016181">
    <property type="entry name" value="Acyl_CoA_acyltransferase"/>
</dbReference>
<reference evidence="4" key="1">
    <citation type="submission" date="2023-06" db="EMBL/GenBank/DDBJ databases">
        <title>Sysu t00192.</title>
        <authorList>
            <person name="Gao L."/>
            <person name="Fang B.-Z."/>
            <person name="Li W.-J."/>
        </authorList>
    </citation>
    <scope>NUCLEOTIDE SEQUENCE</scope>
    <source>
        <strain evidence="4">SYSU T00192</strain>
    </source>
</reference>
<keyword evidence="2" id="KW-0012">Acyltransferase</keyword>
<evidence type="ECO:0000313" key="4">
    <source>
        <dbReference type="EMBL" id="MDN4476140.1"/>
    </source>
</evidence>
<dbReference type="SUPFAM" id="SSF55729">
    <property type="entry name" value="Acyl-CoA N-acyltransferases (Nat)"/>
    <property type="match status" value="1"/>
</dbReference>
<sequence>MIHADVSARPAVPGDEDAIAAIQLAAWRAWMGEAADALPADQVRAQWAAAIVAPPSRDHRVFVACDGPRVVGFAAITPGEIMALEVAPEHRRAGHGSRLLSACIDTLRLQGREDVRAWSLEGDDARRAFLTSAGLAEGGLRRTLEGPDGDLVELMYRAAL</sequence>
<dbReference type="InterPro" id="IPR000182">
    <property type="entry name" value="GNAT_dom"/>
</dbReference>
<evidence type="ECO:0000256" key="2">
    <source>
        <dbReference type="ARBA" id="ARBA00023315"/>
    </source>
</evidence>
<evidence type="ECO:0000313" key="5">
    <source>
        <dbReference type="Proteomes" id="UP001172728"/>
    </source>
</evidence>
<comment type="caution">
    <text evidence="4">The sequence shown here is derived from an EMBL/GenBank/DDBJ whole genome shotgun (WGS) entry which is preliminary data.</text>
</comment>
<feature type="domain" description="N-acetyltransferase" evidence="3">
    <location>
        <begin position="6"/>
        <end position="158"/>
    </location>
</feature>
<evidence type="ECO:0000259" key="3">
    <source>
        <dbReference type="PROSITE" id="PS51186"/>
    </source>
</evidence>
<dbReference type="Proteomes" id="UP001172728">
    <property type="component" value="Unassembled WGS sequence"/>
</dbReference>
<dbReference type="PROSITE" id="PS51186">
    <property type="entry name" value="GNAT"/>
    <property type="match status" value="1"/>
</dbReference>
<accession>A0ABT8GAG9</accession>
<dbReference type="PANTHER" id="PTHR43877">
    <property type="entry name" value="AMINOALKYLPHOSPHONATE N-ACETYLTRANSFERASE-RELATED-RELATED"/>
    <property type="match status" value="1"/>
</dbReference>